<keyword evidence="1" id="KW-0812">Transmembrane</keyword>
<dbReference type="InParanoid" id="A0A251TVL7"/>
<protein>
    <submittedName>
        <fullName evidence="2">Uncharacterized protein</fullName>
    </submittedName>
</protein>
<dbReference type="AlphaFoldDB" id="A0A251TVL7"/>
<evidence type="ECO:0000313" key="2">
    <source>
        <dbReference type="EMBL" id="OTG14622.1"/>
    </source>
</evidence>
<proteinExistence type="predicted"/>
<organism evidence="2 3">
    <name type="scientific">Helianthus annuus</name>
    <name type="common">Common sunflower</name>
    <dbReference type="NCBI Taxonomy" id="4232"/>
    <lineage>
        <taxon>Eukaryota</taxon>
        <taxon>Viridiplantae</taxon>
        <taxon>Streptophyta</taxon>
        <taxon>Embryophyta</taxon>
        <taxon>Tracheophyta</taxon>
        <taxon>Spermatophyta</taxon>
        <taxon>Magnoliopsida</taxon>
        <taxon>eudicotyledons</taxon>
        <taxon>Gunneridae</taxon>
        <taxon>Pentapetalae</taxon>
        <taxon>asterids</taxon>
        <taxon>campanulids</taxon>
        <taxon>Asterales</taxon>
        <taxon>Asteraceae</taxon>
        <taxon>Asteroideae</taxon>
        <taxon>Heliantheae alliance</taxon>
        <taxon>Heliantheae</taxon>
        <taxon>Helianthus</taxon>
    </lineage>
</organism>
<keyword evidence="1" id="KW-1133">Transmembrane helix</keyword>
<gene>
    <name evidence="2" type="ORF">HannXRQ_Chr09g0251481</name>
</gene>
<dbReference type="EMBL" id="CM007898">
    <property type="protein sequence ID" value="OTG14622.1"/>
    <property type="molecule type" value="Genomic_DNA"/>
</dbReference>
<feature type="transmembrane region" description="Helical" evidence="1">
    <location>
        <begin position="20"/>
        <end position="42"/>
    </location>
</feature>
<keyword evidence="3" id="KW-1185">Reference proteome</keyword>
<dbReference type="Proteomes" id="UP000215914">
    <property type="component" value="Chromosome 9"/>
</dbReference>
<sequence length="60" mass="7221">MLRTPIVCILIHHFTINFMLRTPIVCILSTLFYIAFLLHMLIQHMNTLYYILNRCNHLTM</sequence>
<evidence type="ECO:0000256" key="1">
    <source>
        <dbReference type="SAM" id="Phobius"/>
    </source>
</evidence>
<accession>A0A251TVL7</accession>
<name>A0A251TVL7_HELAN</name>
<reference evidence="3" key="1">
    <citation type="journal article" date="2017" name="Nature">
        <title>The sunflower genome provides insights into oil metabolism, flowering and Asterid evolution.</title>
        <authorList>
            <person name="Badouin H."/>
            <person name="Gouzy J."/>
            <person name="Grassa C.J."/>
            <person name="Murat F."/>
            <person name="Staton S.E."/>
            <person name="Cottret L."/>
            <person name="Lelandais-Briere C."/>
            <person name="Owens G.L."/>
            <person name="Carrere S."/>
            <person name="Mayjonade B."/>
            <person name="Legrand L."/>
            <person name="Gill N."/>
            <person name="Kane N.C."/>
            <person name="Bowers J.E."/>
            <person name="Hubner S."/>
            <person name="Bellec A."/>
            <person name="Berard A."/>
            <person name="Berges H."/>
            <person name="Blanchet N."/>
            <person name="Boniface M.C."/>
            <person name="Brunel D."/>
            <person name="Catrice O."/>
            <person name="Chaidir N."/>
            <person name="Claudel C."/>
            <person name="Donnadieu C."/>
            <person name="Faraut T."/>
            <person name="Fievet G."/>
            <person name="Helmstetter N."/>
            <person name="King M."/>
            <person name="Knapp S.J."/>
            <person name="Lai Z."/>
            <person name="Le Paslier M.C."/>
            <person name="Lippi Y."/>
            <person name="Lorenzon L."/>
            <person name="Mandel J.R."/>
            <person name="Marage G."/>
            <person name="Marchand G."/>
            <person name="Marquand E."/>
            <person name="Bret-Mestries E."/>
            <person name="Morien E."/>
            <person name="Nambeesan S."/>
            <person name="Nguyen T."/>
            <person name="Pegot-Espagnet P."/>
            <person name="Pouilly N."/>
            <person name="Raftis F."/>
            <person name="Sallet E."/>
            <person name="Schiex T."/>
            <person name="Thomas J."/>
            <person name="Vandecasteele C."/>
            <person name="Vares D."/>
            <person name="Vear F."/>
            <person name="Vautrin S."/>
            <person name="Crespi M."/>
            <person name="Mangin B."/>
            <person name="Burke J.M."/>
            <person name="Salse J."/>
            <person name="Munos S."/>
            <person name="Vincourt P."/>
            <person name="Rieseberg L.H."/>
            <person name="Langlade N.B."/>
        </authorList>
    </citation>
    <scope>NUCLEOTIDE SEQUENCE [LARGE SCALE GENOMIC DNA]</scope>
    <source>
        <strain evidence="3">cv. SF193</strain>
    </source>
</reference>
<evidence type="ECO:0000313" key="3">
    <source>
        <dbReference type="Proteomes" id="UP000215914"/>
    </source>
</evidence>
<keyword evidence="1" id="KW-0472">Membrane</keyword>